<keyword evidence="3" id="KW-0633">Potassium transport</keyword>
<keyword evidence="6" id="KW-0406">Ion transport</keyword>
<dbReference type="RefSeq" id="WP_054565752.1">
    <property type="nucleotide sequence ID" value="NZ_FAOZ01000006.1"/>
</dbReference>
<keyword evidence="4" id="KW-0630">Potassium</keyword>
<dbReference type="InterPro" id="IPR036721">
    <property type="entry name" value="RCK_C_sf"/>
</dbReference>
<evidence type="ECO:0000259" key="9">
    <source>
        <dbReference type="PROSITE" id="PS51202"/>
    </source>
</evidence>
<organism evidence="10 11">
    <name type="scientific">Parafrankia irregularis</name>
    <dbReference type="NCBI Taxonomy" id="795642"/>
    <lineage>
        <taxon>Bacteria</taxon>
        <taxon>Bacillati</taxon>
        <taxon>Actinomycetota</taxon>
        <taxon>Actinomycetes</taxon>
        <taxon>Frankiales</taxon>
        <taxon>Frankiaceae</taxon>
        <taxon>Parafrankia</taxon>
    </lineage>
</organism>
<dbReference type="InterPro" id="IPR003148">
    <property type="entry name" value="RCK_N"/>
</dbReference>
<dbReference type="PROSITE" id="PS51201">
    <property type="entry name" value="RCK_N"/>
    <property type="match status" value="1"/>
</dbReference>
<reference evidence="11" key="1">
    <citation type="submission" date="2015-11" db="EMBL/GenBank/DDBJ databases">
        <authorList>
            <person name="Varghese N."/>
        </authorList>
    </citation>
    <scope>NUCLEOTIDE SEQUENCE [LARGE SCALE GENOMIC DNA]</scope>
    <source>
        <strain evidence="11">DSM 45899</strain>
    </source>
</reference>
<evidence type="ECO:0000256" key="2">
    <source>
        <dbReference type="ARBA" id="ARBA00022448"/>
    </source>
</evidence>
<accession>A0A0S4QJS9</accession>
<keyword evidence="2" id="KW-0813">Transport</keyword>
<dbReference type="InterPro" id="IPR050721">
    <property type="entry name" value="Trk_Ktr_HKT_K-transport"/>
</dbReference>
<dbReference type="Gene3D" id="3.30.70.1450">
    <property type="entry name" value="Regulator of K+ conductance, C-terminal domain"/>
    <property type="match status" value="1"/>
</dbReference>
<evidence type="ECO:0000313" key="10">
    <source>
        <dbReference type="EMBL" id="CUU55825.1"/>
    </source>
</evidence>
<dbReference type="Pfam" id="PF02080">
    <property type="entry name" value="TrkA_C"/>
    <property type="match status" value="1"/>
</dbReference>
<sequence>MTLEPDEHQRTTTSSHGGRRVAIAGAGKVGRSIAAELLENGAEVLIIERDPVKIRRDALPAAQWLLADACELSSLDGAGLDECAVMVATTGDDKVNLVVSLLAKTEFGVPRVVARVNHPKNEWLFTDSWGVDVAVSAPRMLTALVEEAVSVGDLVRLMKFRQGDASLVELTLTATAPVIGRRVGDVALPPDSALVVILRDGHAIVPSADCALEPGDEVLAVATTSEAEESLAELLGAVPAGERSRDAAGLH</sequence>
<dbReference type="GO" id="GO:0015079">
    <property type="term" value="F:potassium ion transmembrane transporter activity"/>
    <property type="evidence" value="ECO:0007669"/>
    <property type="project" value="InterPro"/>
</dbReference>
<protein>
    <recommendedName>
        <fullName evidence="1">Trk system potassium uptake protein TrkA</fullName>
    </recommendedName>
</protein>
<feature type="domain" description="RCK C-terminal" evidence="9">
    <location>
        <begin position="155"/>
        <end position="237"/>
    </location>
</feature>
<proteinExistence type="predicted"/>
<dbReference type="InterPro" id="IPR006037">
    <property type="entry name" value="RCK_C"/>
</dbReference>
<evidence type="ECO:0000256" key="1">
    <source>
        <dbReference type="ARBA" id="ARBA00017378"/>
    </source>
</evidence>
<dbReference type="SUPFAM" id="SSF51735">
    <property type="entry name" value="NAD(P)-binding Rossmann-fold domains"/>
    <property type="match status" value="1"/>
</dbReference>
<keyword evidence="11" id="KW-1185">Reference proteome</keyword>
<dbReference type="Proteomes" id="UP000198802">
    <property type="component" value="Unassembled WGS sequence"/>
</dbReference>
<dbReference type="GO" id="GO:0005886">
    <property type="term" value="C:plasma membrane"/>
    <property type="evidence" value="ECO:0007669"/>
    <property type="project" value="InterPro"/>
</dbReference>
<dbReference type="PANTHER" id="PTHR43833">
    <property type="entry name" value="POTASSIUM CHANNEL PROTEIN 2-RELATED-RELATED"/>
    <property type="match status" value="1"/>
</dbReference>
<keyword evidence="5" id="KW-0520">NAD</keyword>
<dbReference type="EMBL" id="FAOZ01000006">
    <property type="protein sequence ID" value="CUU55825.1"/>
    <property type="molecule type" value="Genomic_DNA"/>
</dbReference>
<evidence type="ECO:0000259" key="8">
    <source>
        <dbReference type="PROSITE" id="PS51201"/>
    </source>
</evidence>
<name>A0A0S4QJS9_9ACTN</name>
<dbReference type="SUPFAM" id="SSF116726">
    <property type="entry name" value="TrkA C-terminal domain-like"/>
    <property type="match status" value="1"/>
</dbReference>
<evidence type="ECO:0000256" key="4">
    <source>
        <dbReference type="ARBA" id="ARBA00022958"/>
    </source>
</evidence>
<evidence type="ECO:0000256" key="3">
    <source>
        <dbReference type="ARBA" id="ARBA00022538"/>
    </source>
</evidence>
<evidence type="ECO:0000256" key="5">
    <source>
        <dbReference type="ARBA" id="ARBA00023027"/>
    </source>
</evidence>
<dbReference type="InterPro" id="IPR006036">
    <property type="entry name" value="K_uptake_TrkA"/>
</dbReference>
<evidence type="ECO:0000256" key="6">
    <source>
        <dbReference type="ARBA" id="ARBA00023065"/>
    </source>
</evidence>
<evidence type="ECO:0000256" key="7">
    <source>
        <dbReference type="SAM" id="MobiDB-lite"/>
    </source>
</evidence>
<feature type="compositionally biased region" description="Basic and acidic residues" evidence="7">
    <location>
        <begin position="1"/>
        <end position="10"/>
    </location>
</feature>
<dbReference type="InterPro" id="IPR036291">
    <property type="entry name" value="NAD(P)-bd_dom_sf"/>
</dbReference>
<dbReference type="Pfam" id="PF02254">
    <property type="entry name" value="TrkA_N"/>
    <property type="match status" value="1"/>
</dbReference>
<dbReference type="AlphaFoldDB" id="A0A0S4QJS9"/>
<feature type="region of interest" description="Disordered" evidence="7">
    <location>
        <begin position="1"/>
        <end position="21"/>
    </location>
</feature>
<dbReference type="PRINTS" id="PR00335">
    <property type="entry name" value="KUPTAKETRKA"/>
</dbReference>
<gene>
    <name evidence="10" type="ORF">Ga0074812_10679</name>
</gene>
<evidence type="ECO:0000313" key="11">
    <source>
        <dbReference type="Proteomes" id="UP000198802"/>
    </source>
</evidence>
<feature type="domain" description="RCK N-terminal" evidence="8">
    <location>
        <begin position="18"/>
        <end position="135"/>
    </location>
</feature>
<dbReference type="PROSITE" id="PS51202">
    <property type="entry name" value="RCK_C"/>
    <property type="match status" value="1"/>
</dbReference>
<dbReference type="PANTHER" id="PTHR43833:SF5">
    <property type="entry name" value="TRK SYSTEM POTASSIUM UPTAKE PROTEIN TRKA"/>
    <property type="match status" value="1"/>
</dbReference>
<dbReference type="Gene3D" id="3.40.50.720">
    <property type="entry name" value="NAD(P)-binding Rossmann-like Domain"/>
    <property type="match status" value="1"/>
</dbReference>